<dbReference type="SUPFAM" id="SSF52540">
    <property type="entry name" value="P-loop containing nucleoside triphosphate hydrolases"/>
    <property type="match status" value="1"/>
</dbReference>
<dbReference type="Pfam" id="PF03976">
    <property type="entry name" value="PPK2"/>
    <property type="match status" value="1"/>
</dbReference>
<comment type="function">
    <text evidence="4">Uses inorganic polyphosphate (polyP) as a donor to convert GDP to GTP or ADP to ATP.</text>
</comment>
<feature type="domain" description="Polyphosphate kinase-2-related" evidence="5">
    <location>
        <begin position="42"/>
        <end position="268"/>
    </location>
</feature>
<dbReference type="EMBL" id="JFZB01000014">
    <property type="protein sequence ID" value="KFI26430.1"/>
    <property type="molecule type" value="Genomic_DNA"/>
</dbReference>
<dbReference type="eggNOG" id="COG2326">
    <property type="taxonomic scope" value="Bacteria"/>
</dbReference>
<evidence type="ECO:0000313" key="6">
    <source>
        <dbReference type="EMBL" id="KFI26430.1"/>
    </source>
</evidence>
<dbReference type="Proteomes" id="UP000028824">
    <property type="component" value="Unassembled WGS sequence"/>
</dbReference>
<proteinExistence type="inferred from homology"/>
<reference evidence="6 7" key="1">
    <citation type="submission" date="2014-03" db="EMBL/GenBank/DDBJ databases">
        <title>Genome of Paenirhodobacter enshiensis DW2-9.</title>
        <authorList>
            <person name="Wang D."/>
            <person name="Wang G."/>
        </authorList>
    </citation>
    <scope>NUCLEOTIDE SEQUENCE [LARGE SCALE GENOMIC DNA]</scope>
    <source>
        <strain evidence="6 7">DW2-9</strain>
    </source>
</reference>
<protein>
    <recommendedName>
        <fullName evidence="4">ADP/GDP-polyphosphate phosphotransferase</fullName>
        <ecNumber evidence="4">2.7.4.-</ecNumber>
    </recommendedName>
    <alternativeName>
        <fullName evidence="4">Polyphosphate kinase PPK2</fullName>
    </alternativeName>
</protein>
<dbReference type="InterPro" id="IPR022488">
    <property type="entry name" value="PPK2-related"/>
</dbReference>
<organism evidence="6 7">
    <name type="scientific">Paenirhodobacter enshiensis</name>
    <dbReference type="NCBI Taxonomy" id="1105367"/>
    <lineage>
        <taxon>Bacteria</taxon>
        <taxon>Pseudomonadati</taxon>
        <taxon>Pseudomonadota</taxon>
        <taxon>Alphaproteobacteria</taxon>
        <taxon>Rhodobacterales</taxon>
        <taxon>Rhodobacter group</taxon>
        <taxon>Paenirhodobacter</taxon>
    </lineage>
</organism>
<accession>A0A086XWN0</accession>
<sequence length="287" mass="33123">MPFVGAITRYLETAAPAHVRTAILTAKKDEILSKSYPYREEMKKKDYESHMAALQVELVKMLWDLKATGKRLAVVFEGRDAAGKGGTIDRLRENLNPRSAYVVALSKPDEREATQWYFQRYVDQLPGAGEIAMFDRSWYNRGVVEHVFGFCTPDQRARFFDQVPDFEKMLVKDGLILIKLWLSVDRAEQLKRFLDRERDPLKQWKLSKVDVDGLDRWDDYSAAIRETIERSHTKTAPWTVIRSDDKMRARIAAIQTVLTAVDYARKDKTAIGEIDDKICDGPDMLDR</sequence>
<evidence type="ECO:0000259" key="5">
    <source>
        <dbReference type="Pfam" id="PF03976"/>
    </source>
</evidence>
<comment type="similarity">
    <text evidence="1 4">Belongs to the polyphosphate kinase 2 (PPK2) family. Class I subfamily.</text>
</comment>
<comment type="subunit">
    <text evidence="4">Homotetramer.</text>
</comment>
<dbReference type="PANTHER" id="PTHR34383:SF1">
    <property type="entry name" value="ADP-POLYPHOSPHATE PHOSPHOTRANSFERASE"/>
    <property type="match status" value="1"/>
</dbReference>
<evidence type="ECO:0000256" key="2">
    <source>
        <dbReference type="ARBA" id="ARBA00022679"/>
    </source>
</evidence>
<dbReference type="NCBIfam" id="TIGR03707">
    <property type="entry name" value="PPK2_P_aer"/>
    <property type="match status" value="1"/>
</dbReference>
<comment type="caution">
    <text evidence="6">The sequence shown here is derived from an EMBL/GenBank/DDBJ whole genome shotgun (WGS) entry which is preliminary data.</text>
</comment>
<dbReference type="GO" id="GO:0008976">
    <property type="term" value="F:polyphosphate kinase activity"/>
    <property type="evidence" value="ECO:0007669"/>
    <property type="project" value="UniProtKB-UniRule"/>
</dbReference>
<dbReference type="InterPro" id="IPR027417">
    <property type="entry name" value="P-loop_NTPase"/>
</dbReference>
<keyword evidence="7" id="KW-1185">Reference proteome</keyword>
<dbReference type="Gene3D" id="3.40.50.300">
    <property type="entry name" value="P-loop containing nucleotide triphosphate hydrolases"/>
    <property type="match status" value="1"/>
</dbReference>
<name>A0A086XWN0_9RHOB</name>
<dbReference type="AlphaFoldDB" id="A0A086XWN0"/>
<dbReference type="GO" id="GO:0006793">
    <property type="term" value="P:phosphorus metabolic process"/>
    <property type="evidence" value="ECO:0007669"/>
    <property type="project" value="InterPro"/>
</dbReference>
<evidence type="ECO:0000313" key="7">
    <source>
        <dbReference type="Proteomes" id="UP000028824"/>
    </source>
</evidence>
<dbReference type="InterPro" id="IPR016898">
    <property type="entry name" value="Polyphosphate_phosphotransfera"/>
</dbReference>
<dbReference type="PANTHER" id="PTHR34383">
    <property type="entry name" value="POLYPHOSPHATE:AMP PHOSPHOTRANSFERASE-RELATED"/>
    <property type="match status" value="1"/>
</dbReference>
<evidence type="ECO:0000256" key="4">
    <source>
        <dbReference type="RuleBase" id="RU369062"/>
    </source>
</evidence>
<evidence type="ECO:0000256" key="1">
    <source>
        <dbReference type="ARBA" id="ARBA00009924"/>
    </source>
</evidence>
<dbReference type="PIRSF" id="PIRSF028756">
    <property type="entry name" value="PPK2_prd"/>
    <property type="match status" value="1"/>
</dbReference>
<evidence type="ECO:0000256" key="3">
    <source>
        <dbReference type="ARBA" id="ARBA00022777"/>
    </source>
</evidence>
<keyword evidence="3 4" id="KW-0418">Kinase</keyword>
<dbReference type="EC" id="2.7.4.-" evidence="4"/>
<dbReference type="InterPro" id="IPR022486">
    <property type="entry name" value="PPK2_PA0141"/>
</dbReference>
<keyword evidence="2 4" id="KW-0808">Transferase</keyword>
<dbReference type="STRING" id="1105367.CG50_01445"/>
<gene>
    <name evidence="6" type="ORF">CG50_01445</name>
</gene>